<evidence type="ECO:0000313" key="1">
    <source>
        <dbReference type="EMBL" id="PSN62907.1"/>
    </source>
</evidence>
<dbReference type="EMBL" id="KZ678141">
    <property type="protein sequence ID" value="PSN62907.1"/>
    <property type="molecule type" value="Genomic_DNA"/>
</dbReference>
<gene>
    <name evidence="1" type="ORF">BS50DRAFT_132433</name>
</gene>
<organism evidence="1 2">
    <name type="scientific">Corynespora cassiicola Philippines</name>
    <dbReference type="NCBI Taxonomy" id="1448308"/>
    <lineage>
        <taxon>Eukaryota</taxon>
        <taxon>Fungi</taxon>
        <taxon>Dikarya</taxon>
        <taxon>Ascomycota</taxon>
        <taxon>Pezizomycotina</taxon>
        <taxon>Dothideomycetes</taxon>
        <taxon>Pleosporomycetidae</taxon>
        <taxon>Pleosporales</taxon>
        <taxon>Corynesporascaceae</taxon>
        <taxon>Corynespora</taxon>
    </lineage>
</organism>
<dbReference type="AlphaFoldDB" id="A0A2T2NBU7"/>
<dbReference type="Proteomes" id="UP000240883">
    <property type="component" value="Unassembled WGS sequence"/>
</dbReference>
<reference evidence="1 2" key="1">
    <citation type="journal article" date="2018" name="Front. Microbiol.">
        <title>Genome-Wide Analysis of Corynespora cassiicola Leaf Fall Disease Putative Effectors.</title>
        <authorList>
            <person name="Lopez D."/>
            <person name="Ribeiro S."/>
            <person name="Label P."/>
            <person name="Fumanal B."/>
            <person name="Venisse J.S."/>
            <person name="Kohler A."/>
            <person name="de Oliveira R.R."/>
            <person name="Labutti K."/>
            <person name="Lipzen A."/>
            <person name="Lail K."/>
            <person name="Bauer D."/>
            <person name="Ohm R.A."/>
            <person name="Barry K.W."/>
            <person name="Spatafora J."/>
            <person name="Grigoriev I.V."/>
            <person name="Martin F.M."/>
            <person name="Pujade-Renaud V."/>
        </authorList>
    </citation>
    <scope>NUCLEOTIDE SEQUENCE [LARGE SCALE GENOMIC DNA]</scope>
    <source>
        <strain evidence="1 2">Philippines</strain>
    </source>
</reference>
<sequence>MKHILQESVSIAHFTTPSNAHYGIRRHVFYATFSAILAMKPMDSGEERYIELSIGQNISAGTILPVQLSSARIIGLMNQRRQSASLEQLSQTQCRIHSVPTRTSEQIARSHGMGSSWPWFTMEDGTVQFDRASSKWFLAGSKIAQYECI</sequence>
<dbReference type="OrthoDB" id="3650120at2759"/>
<protein>
    <submittedName>
        <fullName evidence="1">Uncharacterized protein</fullName>
    </submittedName>
</protein>
<keyword evidence="2" id="KW-1185">Reference proteome</keyword>
<proteinExistence type="predicted"/>
<accession>A0A2T2NBU7</accession>
<name>A0A2T2NBU7_CORCC</name>
<evidence type="ECO:0000313" key="2">
    <source>
        <dbReference type="Proteomes" id="UP000240883"/>
    </source>
</evidence>